<feature type="transmembrane region" description="Helical" evidence="10">
    <location>
        <begin position="20"/>
        <end position="40"/>
    </location>
</feature>
<feature type="domain" description="DAC" evidence="11">
    <location>
        <begin position="90"/>
        <end position="257"/>
    </location>
</feature>
<comment type="caution">
    <text evidence="12">The sequence shown here is derived from an EMBL/GenBank/DDBJ whole genome shotgun (WGS) entry which is preliminary data.</text>
</comment>
<evidence type="ECO:0000313" key="12">
    <source>
        <dbReference type="EMBL" id="HJA71962.1"/>
    </source>
</evidence>
<dbReference type="InterPro" id="IPR034701">
    <property type="entry name" value="CdaA"/>
</dbReference>
<comment type="subunit">
    <text evidence="10">Probably a homodimer.</text>
</comment>
<organism evidence="12 13">
    <name type="scientific">Candidatus Lachnoclostridium stercoravium</name>
    <dbReference type="NCBI Taxonomy" id="2838633"/>
    <lineage>
        <taxon>Bacteria</taxon>
        <taxon>Bacillati</taxon>
        <taxon>Bacillota</taxon>
        <taxon>Clostridia</taxon>
        <taxon>Lachnospirales</taxon>
        <taxon>Lachnospiraceae</taxon>
    </lineage>
</organism>
<dbReference type="InterPro" id="IPR045585">
    <property type="entry name" value="CdaA_N"/>
</dbReference>
<sequence>MTRILEGLYSWLSFVPRITVRNILEIIIITFLVYEILFWIKNTRAWTLLKGIVVILGFSVLAYLLQLDTILWIIEKGAFLATTALMIIFQPELRKALEQLGSQNLITGILSFDDSKDSGGFTDKTINELVKGSIEMAKVKTGALMVIERGVSLKEIERTGIEINGLVTSQLLINIFEHNTPLHDGAVVIRGNRIAAATCYLPLSDNMAISKDLGTRHRAAVGISETTDSITVVVSEETGRISVAEGGWLRRVSDGEELKKILSAALKKDDGKDNKRFKIWKGRRKNEGKAHK</sequence>
<evidence type="ECO:0000256" key="2">
    <source>
        <dbReference type="ARBA" id="ARBA00022475"/>
    </source>
</evidence>
<comment type="catalytic activity">
    <reaction evidence="1 10">
        <text>2 ATP = 3',3'-c-di-AMP + 2 diphosphate</text>
        <dbReference type="Rhea" id="RHEA:35655"/>
        <dbReference type="ChEBI" id="CHEBI:30616"/>
        <dbReference type="ChEBI" id="CHEBI:33019"/>
        <dbReference type="ChEBI" id="CHEBI:71500"/>
        <dbReference type="EC" id="2.7.7.85"/>
    </reaction>
</comment>
<evidence type="ECO:0000313" key="13">
    <source>
        <dbReference type="Proteomes" id="UP000823900"/>
    </source>
</evidence>
<dbReference type="Gene3D" id="3.40.1700.10">
    <property type="entry name" value="DNA integrity scanning protein, DisA, N-terminal domain"/>
    <property type="match status" value="1"/>
</dbReference>
<evidence type="ECO:0000256" key="4">
    <source>
        <dbReference type="ARBA" id="ARBA00022692"/>
    </source>
</evidence>
<dbReference type="AlphaFoldDB" id="A0A9D2KN29"/>
<dbReference type="HAMAP" id="MF_01499">
    <property type="entry name" value="DacA"/>
    <property type="match status" value="1"/>
</dbReference>
<evidence type="ECO:0000256" key="9">
    <source>
        <dbReference type="ARBA" id="ARBA00023136"/>
    </source>
</evidence>
<comment type="function">
    <text evidence="10">Catalyzes the condensation of 2 ATP molecules into cyclic di-AMP (c-di-AMP), a second messenger used to regulate differing processes in different bacteria.</text>
</comment>
<evidence type="ECO:0000256" key="3">
    <source>
        <dbReference type="ARBA" id="ARBA00022679"/>
    </source>
</evidence>
<keyword evidence="3 10" id="KW-0808">Transferase</keyword>
<evidence type="ECO:0000256" key="6">
    <source>
        <dbReference type="ARBA" id="ARBA00022741"/>
    </source>
</evidence>
<keyword evidence="7 10" id="KW-0067">ATP-binding</keyword>
<dbReference type="EC" id="2.7.7.85" evidence="10"/>
<dbReference type="EMBL" id="DWZA01000091">
    <property type="protein sequence ID" value="HJA71962.1"/>
    <property type="molecule type" value="Genomic_DNA"/>
</dbReference>
<dbReference type="Pfam" id="PF19293">
    <property type="entry name" value="CdaA_N"/>
    <property type="match status" value="1"/>
</dbReference>
<dbReference type="Proteomes" id="UP000823900">
    <property type="component" value="Unassembled WGS sequence"/>
</dbReference>
<reference evidence="12" key="1">
    <citation type="journal article" date="2021" name="PeerJ">
        <title>Extensive microbial diversity within the chicken gut microbiome revealed by metagenomics and culture.</title>
        <authorList>
            <person name="Gilroy R."/>
            <person name="Ravi A."/>
            <person name="Getino M."/>
            <person name="Pursley I."/>
            <person name="Horton D.L."/>
            <person name="Alikhan N.F."/>
            <person name="Baker D."/>
            <person name="Gharbi K."/>
            <person name="Hall N."/>
            <person name="Watson M."/>
            <person name="Adriaenssens E.M."/>
            <person name="Foster-Nyarko E."/>
            <person name="Jarju S."/>
            <person name="Secka A."/>
            <person name="Antonio M."/>
            <person name="Oren A."/>
            <person name="Chaudhuri R.R."/>
            <person name="La Ragione R."/>
            <person name="Hildebrand F."/>
            <person name="Pallen M.J."/>
        </authorList>
    </citation>
    <scope>NUCLEOTIDE SEQUENCE</scope>
    <source>
        <strain evidence="12">CHK178-16964</strain>
    </source>
</reference>
<dbReference type="PROSITE" id="PS51794">
    <property type="entry name" value="DAC"/>
    <property type="match status" value="1"/>
</dbReference>
<dbReference type="SUPFAM" id="SSF143597">
    <property type="entry name" value="YojJ-like"/>
    <property type="match status" value="1"/>
</dbReference>
<feature type="transmembrane region" description="Helical" evidence="10">
    <location>
        <begin position="47"/>
        <end position="64"/>
    </location>
</feature>
<dbReference type="NCBIfam" id="TIGR00159">
    <property type="entry name" value="diadenylate cyclase CdaA"/>
    <property type="match status" value="1"/>
</dbReference>
<protein>
    <recommendedName>
        <fullName evidence="10">Diadenylate cyclase</fullName>
        <shortName evidence="10">DAC</shortName>
        <ecNumber evidence="10">2.7.7.85</ecNumber>
    </recommendedName>
    <alternativeName>
        <fullName evidence="10">Cyclic-di-AMP synthase</fullName>
        <shortName evidence="10">c-di-AMP synthase</shortName>
    </alternativeName>
</protein>
<dbReference type="GO" id="GO:0005524">
    <property type="term" value="F:ATP binding"/>
    <property type="evidence" value="ECO:0007669"/>
    <property type="project" value="UniProtKB-UniRule"/>
</dbReference>
<evidence type="ECO:0000259" key="11">
    <source>
        <dbReference type="PROSITE" id="PS51794"/>
    </source>
</evidence>
<dbReference type="PANTHER" id="PTHR34185:SF1">
    <property type="entry name" value="DIADENYLATE CYCLASE"/>
    <property type="match status" value="1"/>
</dbReference>
<dbReference type="PIRSF" id="PIRSF004793">
    <property type="entry name" value="UCP004793"/>
    <property type="match status" value="1"/>
</dbReference>
<dbReference type="InterPro" id="IPR050338">
    <property type="entry name" value="DisA"/>
</dbReference>
<keyword evidence="5 10" id="KW-0548">Nucleotidyltransferase</keyword>
<dbReference type="InterPro" id="IPR014046">
    <property type="entry name" value="C-di-AMP_synthase"/>
</dbReference>
<proteinExistence type="inferred from homology"/>
<evidence type="ECO:0000256" key="8">
    <source>
        <dbReference type="ARBA" id="ARBA00022989"/>
    </source>
</evidence>
<dbReference type="GO" id="GO:0006171">
    <property type="term" value="P:cAMP biosynthetic process"/>
    <property type="evidence" value="ECO:0007669"/>
    <property type="project" value="InterPro"/>
</dbReference>
<evidence type="ECO:0000256" key="1">
    <source>
        <dbReference type="ARBA" id="ARBA00000877"/>
    </source>
</evidence>
<dbReference type="GO" id="GO:0004016">
    <property type="term" value="F:adenylate cyclase activity"/>
    <property type="evidence" value="ECO:0007669"/>
    <property type="project" value="UniProtKB-UniRule"/>
</dbReference>
<evidence type="ECO:0000256" key="7">
    <source>
        <dbReference type="ARBA" id="ARBA00022840"/>
    </source>
</evidence>
<dbReference type="Pfam" id="PF02457">
    <property type="entry name" value="DAC"/>
    <property type="match status" value="1"/>
</dbReference>
<keyword evidence="8 10" id="KW-1133">Transmembrane helix</keyword>
<dbReference type="InterPro" id="IPR003390">
    <property type="entry name" value="DNA_integrity_scan_DisA_N"/>
</dbReference>
<dbReference type="PANTHER" id="PTHR34185">
    <property type="entry name" value="DIADENYLATE CYCLASE"/>
    <property type="match status" value="1"/>
</dbReference>
<evidence type="ECO:0000256" key="5">
    <source>
        <dbReference type="ARBA" id="ARBA00022695"/>
    </source>
</evidence>
<dbReference type="InterPro" id="IPR036888">
    <property type="entry name" value="DNA_integrity_DisA_N_sf"/>
</dbReference>
<accession>A0A9D2KN29</accession>
<reference evidence="12" key="2">
    <citation type="submission" date="2021-04" db="EMBL/GenBank/DDBJ databases">
        <authorList>
            <person name="Gilroy R."/>
        </authorList>
    </citation>
    <scope>NUCLEOTIDE SEQUENCE</scope>
    <source>
        <strain evidence="12">CHK178-16964</strain>
    </source>
</reference>
<comment type="similarity">
    <text evidence="10">Belongs to the adenylate cyclase family. DacA/CdaA subfamily.</text>
</comment>
<dbReference type="GO" id="GO:0106408">
    <property type="term" value="F:diadenylate cyclase activity"/>
    <property type="evidence" value="ECO:0007669"/>
    <property type="project" value="UniProtKB-EC"/>
</dbReference>
<name>A0A9D2KN29_9FIRM</name>
<comment type="caution">
    <text evidence="10">Lacks conserved residue(s) required for the propagation of feature annotation.</text>
</comment>
<dbReference type="FunFam" id="3.40.1700.10:FF:000002">
    <property type="entry name" value="Diadenylate cyclase"/>
    <property type="match status" value="1"/>
</dbReference>
<keyword evidence="9 10" id="KW-0472">Membrane</keyword>
<keyword evidence="6 10" id="KW-0547">Nucleotide-binding</keyword>
<gene>
    <name evidence="12" type="primary">cdaA</name>
    <name evidence="10" type="synonym">dacA</name>
    <name evidence="12" type="ORF">IAA07_10395</name>
</gene>
<keyword evidence="2 10" id="KW-1003">Cell membrane</keyword>
<evidence type="ECO:0000256" key="10">
    <source>
        <dbReference type="HAMAP-Rule" id="MF_01499"/>
    </source>
</evidence>
<keyword evidence="4 10" id="KW-0812">Transmembrane</keyword>